<dbReference type="RefSeq" id="WP_076820020.1">
    <property type="nucleotide sequence ID" value="NZ_MOMC01000055.1"/>
</dbReference>
<proteinExistence type="predicted"/>
<gene>
    <name evidence="6" type="ORF">BL253_26025</name>
</gene>
<dbReference type="Gene3D" id="1.10.357.10">
    <property type="entry name" value="Tetracycline Repressor, domain 2"/>
    <property type="match status" value="1"/>
</dbReference>
<dbReference type="PRINTS" id="PR00455">
    <property type="entry name" value="HTHTETR"/>
</dbReference>
<dbReference type="SUPFAM" id="SSF46689">
    <property type="entry name" value="Homeodomain-like"/>
    <property type="match status" value="1"/>
</dbReference>
<dbReference type="InterPro" id="IPR009057">
    <property type="entry name" value="Homeodomain-like_sf"/>
</dbReference>
<keyword evidence="3" id="KW-0804">Transcription</keyword>
<evidence type="ECO:0000256" key="4">
    <source>
        <dbReference type="PROSITE-ProRule" id="PRU00335"/>
    </source>
</evidence>
<keyword evidence="1" id="KW-0805">Transcription regulation</keyword>
<organism evidence="6 7">
    <name type="scientific">Pseudofrankia asymbiotica</name>
    <dbReference type="NCBI Taxonomy" id="1834516"/>
    <lineage>
        <taxon>Bacteria</taxon>
        <taxon>Bacillati</taxon>
        <taxon>Actinomycetota</taxon>
        <taxon>Actinomycetes</taxon>
        <taxon>Frankiales</taxon>
        <taxon>Frankiaceae</taxon>
        <taxon>Pseudofrankia</taxon>
    </lineage>
</organism>
<dbReference type="PANTHER" id="PTHR30055">
    <property type="entry name" value="HTH-TYPE TRANSCRIPTIONAL REGULATOR RUTR"/>
    <property type="match status" value="1"/>
</dbReference>
<name>A0A1V2I4X3_9ACTN</name>
<feature type="domain" description="HTH tetR-type" evidence="5">
    <location>
        <begin position="17"/>
        <end position="77"/>
    </location>
</feature>
<evidence type="ECO:0000256" key="1">
    <source>
        <dbReference type="ARBA" id="ARBA00023015"/>
    </source>
</evidence>
<feature type="DNA-binding region" description="H-T-H motif" evidence="4">
    <location>
        <begin position="40"/>
        <end position="59"/>
    </location>
</feature>
<comment type="caution">
    <text evidence="6">The sequence shown here is derived from an EMBL/GenBank/DDBJ whole genome shotgun (WGS) entry which is preliminary data.</text>
</comment>
<dbReference type="OrthoDB" id="3186364at2"/>
<protein>
    <recommendedName>
        <fullName evidence="5">HTH tetR-type domain-containing protein</fullName>
    </recommendedName>
</protein>
<dbReference type="InterPro" id="IPR001647">
    <property type="entry name" value="HTH_TetR"/>
</dbReference>
<evidence type="ECO:0000313" key="6">
    <source>
        <dbReference type="EMBL" id="ONH25972.1"/>
    </source>
</evidence>
<keyword evidence="7" id="KW-1185">Reference proteome</keyword>
<evidence type="ECO:0000256" key="2">
    <source>
        <dbReference type="ARBA" id="ARBA00023125"/>
    </source>
</evidence>
<keyword evidence="2 4" id="KW-0238">DNA-binding</keyword>
<dbReference type="PROSITE" id="PS50977">
    <property type="entry name" value="HTH_TETR_2"/>
    <property type="match status" value="1"/>
</dbReference>
<dbReference type="GO" id="GO:0003700">
    <property type="term" value="F:DNA-binding transcription factor activity"/>
    <property type="evidence" value="ECO:0007669"/>
    <property type="project" value="TreeGrafter"/>
</dbReference>
<dbReference type="PANTHER" id="PTHR30055:SF234">
    <property type="entry name" value="HTH-TYPE TRANSCRIPTIONAL REGULATOR BETI"/>
    <property type="match status" value="1"/>
</dbReference>
<dbReference type="STRING" id="1834516.BL253_26025"/>
<accession>A0A1V2I4X3</accession>
<dbReference type="Proteomes" id="UP000188929">
    <property type="component" value="Unassembled WGS sequence"/>
</dbReference>
<evidence type="ECO:0000313" key="7">
    <source>
        <dbReference type="Proteomes" id="UP000188929"/>
    </source>
</evidence>
<dbReference type="EMBL" id="MOMC01000055">
    <property type="protein sequence ID" value="ONH25972.1"/>
    <property type="molecule type" value="Genomic_DNA"/>
</dbReference>
<dbReference type="InterPro" id="IPR050109">
    <property type="entry name" value="HTH-type_TetR-like_transc_reg"/>
</dbReference>
<dbReference type="AlphaFoldDB" id="A0A1V2I4X3"/>
<evidence type="ECO:0000259" key="5">
    <source>
        <dbReference type="PROSITE" id="PS50977"/>
    </source>
</evidence>
<sequence>MASAAATALTGGVTPPAGTREQILSTARELFVSQGFAATTTRELAERLGFTKAALYYHFRTKDDLLKALAAPFVDQMRALVTGTPLSASPAARRALLAAYIDIATADLDLIRVLTQDPSVNHRPATAEHTDLSRRLLQLLSGQDEPDTTARARARAALGAIWAGLVHAAPDDDPTAVRAATLAAACGALGVPAPSTRPSLVNRAAAR</sequence>
<reference evidence="7" key="1">
    <citation type="submission" date="2016-10" db="EMBL/GenBank/DDBJ databases">
        <title>Frankia sp. NRRL B-16386 Genome sequencing.</title>
        <authorList>
            <person name="Ghodhbane-Gtari F."/>
            <person name="Swanson E."/>
            <person name="Gueddou A."/>
            <person name="Hezbri K."/>
            <person name="Ktari K."/>
            <person name="Nouioui I."/>
            <person name="Morris K."/>
            <person name="Simpson S."/>
            <person name="Abebe-Akele F."/>
            <person name="Thomas K."/>
            <person name="Gtari M."/>
            <person name="Tisa L.S."/>
        </authorList>
    </citation>
    <scope>NUCLEOTIDE SEQUENCE [LARGE SCALE GENOMIC DNA]</scope>
    <source>
        <strain evidence="7">NRRL B-16386</strain>
    </source>
</reference>
<evidence type="ECO:0000256" key="3">
    <source>
        <dbReference type="ARBA" id="ARBA00023163"/>
    </source>
</evidence>
<dbReference type="Pfam" id="PF00440">
    <property type="entry name" value="TetR_N"/>
    <property type="match status" value="1"/>
</dbReference>
<dbReference type="GO" id="GO:0000976">
    <property type="term" value="F:transcription cis-regulatory region binding"/>
    <property type="evidence" value="ECO:0007669"/>
    <property type="project" value="TreeGrafter"/>
</dbReference>